<evidence type="ECO:0000313" key="8">
    <source>
        <dbReference type="Proteomes" id="UP000245207"/>
    </source>
</evidence>
<dbReference type="EMBL" id="PKPP01000378">
    <property type="protein sequence ID" value="PWA93515.1"/>
    <property type="molecule type" value="Genomic_DNA"/>
</dbReference>
<evidence type="ECO:0000256" key="4">
    <source>
        <dbReference type="SAM" id="Phobius"/>
    </source>
</evidence>
<gene>
    <name evidence="7" type="ORF">CTI12_AA067780</name>
</gene>
<keyword evidence="4" id="KW-0812">Transmembrane</keyword>
<keyword evidence="4" id="KW-0472">Membrane</keyword>
<dbReference type="PROSITE" id="PS50927">
    <property type="entry name" value="BULB_LECTIN"/>
    <property type="match status" value="1"/>
</dbReference>
<evidence type="ECO:0000259" key="5">
    <source>
        <dbReference type="PROSITE" id="PS50927"/>
    </source>
</evidence>
<dbReference type="Gene3D" id="2.90.10.10">
    <property type="entry name" value="Bulb-type lectin domain"/>
    <property type="match status" value="1"/>
</dbReference>
<keyword evidence="8" id="KW-1185">Reference proteome</keyword>
<keyword evidence="2" id="KW-0325">Glycoprotein</keyword>
<dbReference type="STRING" id="35608.A0A2U1Q692"/>
<protein>
    <submittedName>
        <fullName evidence="7">Apple-like protein</fullName>
    </submittedName>
</protein>
<name>A0A2U1Q692_ARTAN</name>
<reference evidence="7 8" key="1">
    <citation type="journal article" date="2018" name="Mol. Plant">
        <title>The genome of Artemisia annua provides insight into the evolution of Asteraceae family and artemisinin biosynthesis.</title>
        <authorList>
            <person name="Shen Q."/>
            <person name="Zhang L."/>
            <person name="Liao Z."/>
            <person name="Wang S."/>
            <person name="Yan T."/>
            <person name="Shi P."/>
            <person name="Liu M."/>
            <person name="Fu X."/>
            <person name="Pan Q."/>
            <person name="Wang Y."/>
            <person name="Lv Z."/>
            <person name="Lu X."/>
            <person name="Zhang F."/>
            <person name="Jiang W."/>
            <person name="Ma Y."/>
            <person name="Chen M."/>
            <person name="Hao X."/>
            <person name="Li L."/>
            <person name="Tang Y."/>
            <person name="Lv G."/>
            <person name="Zhou Y."/>
            <person name="Sun X."/>
            <person name="Brodelius P.E."/>
            <person name="Rose J.K.C."/>
            <person name="Tang K."/>
        </authorList>
    </citation>
    <scope>NUCLEOTIDE SEQUENCE [LARGE SCALE GENOMIC DNA]</scope>
    <source>
        <strain evidence="8">cv. Huhao1</strain>
        <tissue evidence="7">Leaf</tissue>
    </source>
</reference>
<dbReference type="Pfam" id="PF01453">
    <property type="entry name" value="B_lectin"/>
    <property type="match status" value="1"/>
</dbReference>
<evidence type="ECO:0000256" key="2">
    <source>
        <dbReference type="ARBA" id="ARBA00023180"/>
    </source>
</evidence>
<evidence type="ECO:0000256" key="1">
    <source>
        <dbReference type="ARBA" id="ARBA00022729"/>
    </source>
</evidence>
<comment type="caution">
    <text evidence="7">The sequence shown here is derived from an EMBL/GenBank/DDBJ whole genome shotgun (WGS) entry which is preliminary data.</text>
</comment>
<dbReference type="Proteomes" id="UP000245207">
    <property type="component" value="Unassembled WGS sequence"/>
</dbReference>
<dbReference type="PANTHER" id="PTHR32444:SF118">
    <property type="entry name" value="OS09G0551150 PROTEIN"/>
    <property type="match status" value="1"/>
</dbReference>
<dbReference type="InterPro" id="IPR003609">
    <property type="entry name" value="Pan_app"/>
</dbReference>
<keyword evidence="4" id="KW-1133">Transmembrane helix</keyword>
<keyword evidence="1" id="KW-0732">Signal</keyword>
<evidence type="ECO:0000259" key="6">
    <source>
        <dbReference type="PROSITE" id="PS50948"/>
    </source>
</evidence>
<feature type="domain" description="Apple" evidence="6">
    <location>
        <begin position="355"/>
        <end position="430"/>
    </location>
</feature>
<sequence>MNLSAICMHHTHLRDAGPSVEERALFVSGSQRSCKKRGFTKISVTWATGLRFRTMPSQIEACIEENVVVNAYGGGLGTNITIVNECKGADYTVRFCPPADTFSTIKLGGQLKAKDQLVSNLGNFKLGFFGDEYNYLGIWYSTMDADQSQKLWVANPNAPIISTARAHVLSINNETGNLIITFGGTTLMSITDVQAGPNPNVTATLEENGNFRLINQINNKVLWQSFDHPSDVLIPGMKLGYDLITGQNWTLTSRLSNRIPDLGAFTLSWEPIDEASQRLLIRRRGQPYWTSGNLNNQKFQYLFADNSSSSQLNYNLTSIFSNTERHLSYEARDAATPMWILTPEGQLNDVSVPQCRKESENFTKRNGYFDPGKTSTTLESNASQSISDCFVKCWNNCSCVGFDTNTYDGTGCVFLTRSGSDNQQIFEKLDMWILIGVPIPLLFLCLGLSWYLKKRKDASKSDTILEQPQQVTEPQGRSTQEN</sequence>
<dbReference type="InterPro" id="IPR036426">
    <property type="entry name" value="Bulb-type_lectin_dom_sf"/>
</dbReference>
<feature type="transmembrane region" description="Helical" evidence="4">
    <location>
        <begin position="431"/>
        <end position="452"/>
    </location>
</feature>
<dbReference type="Pfam" id="PF08276">
    <property type="entry name" value="PAN_2"/>
    <property type="match status" value="1"/>
</dbReference>
<proteinExistence type="predicted"/>
<dbReference type="SUPFAM" id="SSF51110">
    <property type="entry name" value="alpha-D-mannose-specific plant lectins"/>
    <property type="match status" value="1"/>
</dbReference>
<dbReference type="InterPro" id="IPR001480">
    <property type="entry name" value="Bulb-type_lectin_dom"/>
</dbReference>
<dbReference type="AlphaFoldDB" id="A0A2U1Q692"/>
<dbReference type="SMART" id="SM00108">
    <property type="entry name" value="B_lectin"/>
    <property type="match status" value="1"/>
</dbReference>
<feature type="region of interest" description="Disordered" evidence="3">
    <location>
        <begin position="459"/>
        <end position="482"/>
    </location>
</feature>
<feature type="domain" description="Bulb-type lectin" evidence="5">
    <location>
        <begin position="102"/>
        <end position="226"/>
    </location>
</feature>
<dbReference type="PANTHER" id="PTHR32444">
    <property type="entry name" value="BULB-TYPE LECTIN DOMAIN-CONTAINING PROTEIN"/>
    <property type="match status" value="1"/>
</dbReference>
<dbReference type="PROSITE" id="PS50948">
    <property type="entry name" value="PAN"/>
    <property type="match status" value="1"/>
</dbReference>
<dbReference type="OrthoDB" id="4062651at2759"/>
<accession>A0A2U1Q692</accession>
<feature type="compositionally biased region" description="Polar residues" evidence="3">
    <location>
        <begin position="461"/>
        <end position="482"/>
    </location>
</feature>
<organism evidence="7 8">
    <name type="scientific">Artemisia annua</name>
    <name type="common">Sweet wormwood</name>
    <dbReference type="NCBI Taxonomy" id="35608"/>
    <lineage>
        <taxon>Eukaryota</taxon>
        <taxon>Viridiplantae</taxon>
        <taxon>Streptophyta</taxon>
        <taxon>Embryophyta</taxon>
        <taxon>Tracheophyta</taxon>
        <taxon>Spermatophyta</taxon>
        <taxon>Magnoliopsida</taxon>
        <taxon>eudicotyledons</taxon>
        <taxon>Gunneridae</taxon>
        <taxon>Pentapetalae</taxon>
        <taxon>asterids</taxon>
        <taxon>campanulids</taxon>
        <taxon>Asterales</taxon>
        <taxon>Asteraceae</taxon>
        <taxon>Asteroideae</taxon>
        <taxon>Anthemideae</taxon>
        <taxon>Artemisiinae</taxon>
        <taxon>Artemisia</taxon>
    </lineage>
</organism>
<evidence type="ECO:0000256" key="3">
    <source>
        <dbReference type="SAM" id="MobiDB-lite"/>
    </source>
</evidence>
<evidence type="ECO:0000313" key="7">
    <source>
        <dbReference type="EMBL" id="PWA93515.1"/>
    </source>
</evidence>